<gene>
    <name evidence="2" type="ORF">Mcate_00629</name>
</gene>
<organism evidence="2 3">
    <name type="scientific">Meiothermus taiwanensis</name>
    <dbReference type="NCBI Taxonomy" id="172827"/>
    <lineage>
        <taxon>Bacteria</taxon>
        <taxon>Thermotogati</taxon>
        <taxon>Deinococcota</taxon>
        <taxon>Deinococci</taxon>
        <taxon>Thermales</taxon>
        <taxon>Thermaceae</taxon>
        <taxon>Meiothermus</taxon>
    </lineage>
</organism>
<dbReference type="Proteomes" id="UP000266089">
    <property type="component" value="Unassembled WGS sequence"/>
</dbReference>
<dbReference type="AlphaFoldDB" id="A0A399E4W2"/>
<reference evidence="2 3" key="1">
    <citation type="submission" date="2018-08" db="EMBL/GenBank/DDBJ databases">
        <title>Meiothermus cateniformans JCM 15151 genome sequencing project.</title>
        <authorList>
            <person name="Da Costa M.S."/>
            <person name="Albuquerque L."/>
            <person name="Raposo P."/>
            <person name="Froufe H.J.C."/>
            <person name="Barroso C.S."/>
            <person name="Egas C."/>
        </authorList>
    </citation>
    <scope>NUCLEOTIDE SEQUENCE [LARGE SCALE GENOMIC DNA]</scope>
    <source>
        <strain evidence="2 3">JCM 15151</strain>
    </source>
</reference>
<feature type="chain" id="PRO_5017304189" description="Outer membrane lipoprotein-sorting protein" evidence="1">
    <location>
        <begin position="21"/>
        <end position="238"/>
    </location>
</feature>
<dbReference type="RefSeq" id="WP_027887816.1">
    <property type="nucleotide sequence ID" value="NZ_JBHSXZ010000015.1"/>
</dbReference>
<comment type="caution">
    <text evidence="2">The sequence shown here is derived from an EMBL/GenBank/DDBJ whole genome shotgun (WGS) entry which is preliminary data.</text>
</comment>
<evidence type="ECO:0000313" key="2">
    <source>
        <dbReference type="EMBL" id="RIH78916.1"/>
    </source>
</evidence>
<feature type="signal peptide" evidence="1">
    <location>
        <begin position="1"/>
        <end position="20"/>
    </location>
</feature>
<sequence>MTASWKYLAGFVLMSTLALAQVTPDAAQALEKMRQAHGGQALANLRTYREVATLTTFSGPQAEHTLTVVSYADFSSQRLRVEYRDGAKLLQVLQVSPAGGQSWSVLSGRKALEPTLTKELRDGLYQTWYGLRFGGRGREMARLEGRRTFGDVTGQAVAVRTQGSQTTYLFNAQYQLVAERYQNSQGQLTVLYSDLRLVSGVRIPFQARLYADGDLFAEVRVQQAQVNPRLSPETFQLP</sequence>
<dbReference type="OrthoDB" id="25372at2"/>
<evidence type="ECO:0008006" key="4">
    <source>
        <dbReference type="Google" id="ProtNLM"/>
    </source>
</evidence>
<accession>A0A399E4W2</accession>
<keyword evidence="1" id="KW-0732">Signal</keyword>
<proteinExistence type="predicted"/>
<dbReference type="EMBL" id="QWKX01000010">
    <property type="protein sequence ID" value="RIH78916.1"/>
    <property type="molecule type" value="Genomic_DNA"/>
</dbReference>
<name>A0A399E4W2_9DEIN</name>
<protein>
    <recommendedName>
        <fullName evidence="4">Outer membrane lipoprotein-sorting protein</fullName>
    </recommendedName>
</protein>
<evidence type="ECO:0000313" key="3">
    <source>
        <dbReference type="Proteomes" id="UP000266089"/>
    </source>
</evidence>
<evidence type="ECO:0000256" key="1">
    <source>
        <dbReference type="SAM" id="SignalP"/>
    </source>
</evidence>